<comment type="similarity">
    <text evidence="1">Belongs to the helicase family.</text>
</comment>
<dbReference type="GO" id="GO:0000723">
    <property type="term" value="P:telomere maintenance"/>
    <property type="evidence" value="ECO:0007669"/>
    <property type="project" value="InterPro"/>
</dbReference>
<protein>
    <recommendedName>
        <fullName evidence="1">ATP-dependent DNA helicase</fullName>
        <ecNumber evidence="1">5.6.2.3</ecNumber>
    </recommendedName>
</protein>
<dbReference type="OrthoDB" id="3366231at2759"/>
<dbReference type="PANTHER" id="PTHR10492">
    <property type="match status" value="1"/>
</dbReference>
<dbReference type="CDD" id="cd18809">
    <property type="entry name" value="SF1_C_RecD"/>
    <property type="match status" value="1"/>
</dbReference>
<evidence type="ECO:0000313" key="5">
    <source>
        <dbReference type="EMBL" id="GJE95688.1"/>
    </source>
</evidence>
<dbReference type="Proteomes" id="UP000703269">
    <property type="component" value="Unassembled WGS sequence"/>
</dbReference>
<keyword evidence="1 5" id="KW-0347">Helicase</keyword>
<evidence type="ECO:0000259" key="3">
    <source>
        <dbReference type="Pfam" id="PF14214"/>
    </source>
</evidence>
<evidence type="ECO:0000256" key="1">
    <source>
        <dbReference type="RuleBase" id="RU363044"/>
    </source>
</evidence>
<comment type="catalytic activity">
    <reaction evidence="1">
        <text>ATP + H2O = ADP + phosphate + H(+)</text>
        <dbReference type="Rhea" id="RHEA:13065"/>
        <dbReference type="ChEBI" id="CHEBI:15377"/>
        <dbReference type="ChEBI" id="CHEBI:15378"/>
        <dbReference type="ChEBI" id="CHEBI:30616"/>
        <dbReference type="ChEBI" id="CHEBI:43474"/>
        <dbReference type="ChEBI" id="CHEBI:456216"/>
        <dbReference type="EC" id="5.6.2.3"/>
    </reaction>
</comment>
<keyword evidence="1" id="KW-0227">DNA damage</keyword>
<keyword evidence="1" id="KW-0067">ATP-binding</keyword>
<dbReference type="GO" id="GO:0016787">
    <property type="term" value="F:hydrolase activity"/>
    <property type="evidence" value="ECO:0007669"/>
    <property type="project" value="UniProtKB-KW"/>
</dbReference>
<proteinExistence type="inferred from homology"/>
<dbReference type="GO" id="GO:0006281">
    <property type="term" value="P:DNA repair"/>
    <property type="evidence" value="ECO:0007669"/>
    <property type="project" value="UniProtKB-KW"/>
</dbReference>
<name>A0A9P3GGR1_9APHY</name>
<dbReference type="SUPFAM" id="SSF52540">
    <property type="entry name" value="P-loop containing nucleoside triphosphate hydrolases"/>
    <property type="match status" value="2"/>
</dbReference>
<feature type="domain" description="Helitron helicase-like" evidence="3">
    <location>
        <begin position="277"/>
        <end position="460"/>
    </location>
</feature>
<keyword evidence="6" id="KW-1185">Reference proteome</keyword>
<evidence type="ECO:0000259" key="4">
    <source>
        <dbReference type="Pfam" id="PF21530"/>
    </source>
</evidence>
<dbReference type="GO" id="GO:0006310">
    <property type="term" value="P:DNA recombination"/>
    <property type="evidence" value="ECO:0007669"/>
    <property type="project" value="UniProtKB-KW"/>
</dbReference>
<reference evidence="5 6" key="1">
    <citation type="submission" date="2021-08" db="EMBL/GenBank/DDBJ databases">
        <title>Draft Genome Sequence of Phanerochaete sordida strain YK-624.</title>
        <authorList>
            <person name="Mori T."/>
            <person name="Dohra H."/>
            <person name="Suzuki T."/>
            <person name="Kawagishi H."/>
            <person name="Hirai H."/>
        </authorList>
    </citation>
    <scope>NUCLEOTIDE SEQUENCE [LARGE SCALE GENOMIC DNA]</scope>
    <source>
        <strain evidence="5 6">YK-624</strain>
    </source>
</reference>
<dbReference type="PANTHER" id="PTHR10492:SF57">
    <property type="entry name" value="ATP-DEPENDENT DNA HELICASE"/>
    <property type="match status" value="1"/>
</dbReference>
<gene>
    <name evidence="5" type="ORF">PsYK624_118740</name>
</gene>
<keyword evidence="1" id="KW-0378">Hydrolase</keyword>
<evidence type="ECO:0000259" key="2">
    <source>
        <dbReference type="Pfam" id="PF05970"/>
    </source>
</evidence>
<dbReference type="InterPro" id="IPR025476">
    <property type="entry name" value="Helitron_helicase-like"/>
</dbReference>
<organism evidence="5 6">
    <name type="scientific">Phanerochaete sordida</name>
    <dbReference type="NCBI Taxonomy" id="48140"/>
    <lineage>
        <taxon>Eukaryota</taxon>
        <taxon>Fungi</taxon>
        <taxon>Dikarya</taxon>
        <taxon>Basidiomycota</taxon>
        <taxon>Agaricomycotina</taxon>
        <taxon>Agaricomycetes</taxon>
        <taxon>Polyporales</taxon>
        <taxon>Phanerochaetaceae</taxon>
        <taxon>Phanerochaete</taxon>
    </lineage>
</organism>
<dbReference type="Pfam" id="PF05970">
    <property type="entry name" value="PIF1"/>
    <property type="match status" value="1"/>
</dbReference>
<keyword evidence="1" id="KW-0233">DNA recombination</keyword>
<keyword evidence="1" id="KW-0547">Nucleotide-binding</keyword>
<dbReference type="GO" id="GO:0005524">
    <property type="term" value="F:ATP binding"/>
    <property type="evidence" value="ECO:0007669"/>
    <property type="project" value="UniProtKB-KW"/>
</dbReference>
<dbReference type="EC" id="5.6.2.3" evidence="1"/>
<comment type="cofactor">
    <cofactor evidence="1">
        <name>Mg(2+)</name>
        <dbReference type="ChEBI" id="CHEBI:18420"/>
    </cofactor>
</comment>
<feature type="domain" description="DNA helicase Pif1-like 2B" evidence="4">
    <location>
        <begin position="1229"/>
        <end position="1273"/>
    </location>
</feature>
<dbReference type="Pfam" id="PF21530">
    <property type="entry name" value="Pif1_2B_dom"/>
    <property type="match status" value="1"/>
</dbReference>
<evidence type="ECO:0000313" key="6">
    <source>
        <dbReference type="Proteomes" id="UP000703269"/>
    </source>
</evidence>
<dbReference type="InterPro" id="IPR027417">
    <property type="entry name" value="P-loop_NTPase"/>
</dbReference>
<dbReference type="GO" id="GO:0043139">
    <property type="term" value="F:5'-3' DNA helicase activity"/>
    <property type="evidence" value="ECO:0007669"/>
    <property type="project" value="UniProtKB-EC"/>
</dbReference>
<dbReference type="InterPro" id="IPR049163">
    <property type="entry name" value="Pif1-like_2B_dom"/>
</dbReference>
<dbReference type="EMBL" id="BPQB01000051">
    <property type="protein sequence ID" value="GJE95688.1"/>
    <property type="molecule type" value="Genomic_DNA"/>
</dbReference>
<accession>A0A9P3GGR1</accession>
<sequence>MNVQCPECSALHWDAEKTSDSRVLHPEFGICCDHGLVRLPALQPPPSPLRTLLTDPTSDDAIEFRQHIRRYNNALAFTSLHAKIDDRVPNTGRAPYVFRIHGQLCHMISSLETPDDDPKYCQLYIYDGQEALQIRNSRNSDLSNDTMAALQQMLLEHHRYAPIFRHAHEILQEHDGGVDVSLSLHCLSSNDRRRYNLPTADEVAVIIPDAASWDADHRDIVLRDRADGLMHISEAHPAYAPLHYVLLFPYGEHGWHWQLRLHEPEKPNPRKLTLTRWAAFRLHDRQGEFSTILRSGRLLQEFMVDMWAQADQERLRWNRANQSTIRAVLYSGLEDAVGAGGDNVDLNQVGTKVILPSSYIGGARHMHQIYQDSMAIARHYRKVDIFLTMTCNPAWDEILRELQPGQRPEDRPDLLSRVFKLKRDALLDDIMKHGIFGRAVAHVYTIEFQKRGLPHMHLLVWLRDQDKLRTPEDVDSCIRATWPDPVNEPLLFETVRRCMVHGPCGALNPHARCMEDGKCTKGFPKDFQSETSMDHNGYPRYRRPNDGIQHYVSGHFLDHRWIVPYSPYLSAKYDCHINVECAFSVGSVKYIHKYIFKGHDCATMEIHAQNDEIKQFLEGRYIGPSEAAWRIFHFALHREYPNVVRLQVHLPGQHMVVFDPRDNPEIVRMRAAQEKTTLTAFFTANSNPGELGTVLQSTVTNMLISFTGEIARQYTYQEFPSRFVWQRAEKRWTLRQSTASGAIGRMYYVSPIAGERFYLRTLLSIVKGPQSFEDLRTFNGVLLPTFRDACLARGLLEDDGEWRMCLRDATVWQTGSRLRQLFSMLLLHCDLTRPEELWLEFRESICDDLEHRLRQRDIVDPSPNDVYDYGLYLLDNLLRDAGHSLADFPTMPRPERDWQDVDENNRLIAEQLAYDREEQHRLLQESLERLNVGQRHAYDAIVRSIEAQDGAVFFLNGPAGTGKTFVYKTICYKARSEGLIVLCVASSGIAALLLPGGRTSHMMFRIPVANLSDISTCNINKQSPLADLIRRAHVVIWDEVPMQHRFGPEAADRTFKDLRESERTFGGLTVVFGGDFQQTLPVVPHGSREDIVEACLQHSPLWTQVKILHLRENMRLRGSIGATSFAQWLLDVGHGRTVDDQGNISIPDDLLSSTLPDLQAFVYGDLNETRPVPPPQYFLDRMILSARNEDANTINEHILECFPGEEATFHSADSVEQEGDQDAPPVPVEFLRSLNPSGLPPATLRLKPGCPVILLRNLAPARGLCNGTRLTIERMSDRLLEVRIMGGDHDGELAFIPRITLTPSDTAGLEFILRRRQFPVRLAFAMTINKSQGQSVKTVGIDLRTAVFGHGQLYVALSRATDRSRLRILLPADHPLGNVTANVVYPEVLLD</sequence>
<comment type="caution">
    <text evidence="5">The sequence shown here is derived from an EMBL/GenBank/DDBJ whole genome shotgun (WGS) entry which is preliminary data.</text>
</comment>
<dbReference type="Gene3D" id="3.40.50.300">
    <property type="entry name" value="P-loop containing nucleotide triphosphate hydrolases"/>
    <property type="match status" value="2"/>
</dbReference>
<dbReference type="InterPro" id="IPR010285">
    <property type="entry name" value="DNA_helicase_pif1-like_DEAD"/>
</dbReference>
<feature type="domain" description="DNA helicase Pif1-like DEAD-box helicase" evidence="2">
    <location>
        <begin position="930"/>
        <end position="1140"/>
    </location>
</feature>
<keyword evidence="1" id="KW-0234">DNA repair</keyword>
<dbReference type="Pfam" id="PF14214">
    <property type="entry name" value="Helitron_like_N"/>
    <property type="match status" value="1"/>
</dbReference>